<comment type="caution">
    <text evidence="2">The sequence shown here is derived from an EMBL/GenBank/DDBJ whole genome shotgun (WGS) entry which is preliminary data.</text>
</comment>
<keyword evidence="1" id="KW-0560">Oxidoreductase</keyword>
<dbReference type="GO" id="GO:0070967">
    <property type="term" value="F:coenzyme F420 binding"/>
    <property type="evidence" value="ECO:0007669"/>
    <property type="project" value="TreeGrafter"/>
</dbReference>
<protein>
    <submittedName>
        <fullName evidence="2">PPOX class F420-dependent oxidoreductase</fullName>
    </submittedName>
</protein>
<dbReference type="InterPro" id="IPR019965">
    <property type="entry name" value="PPOX_F420-dep_Rv2061_put"/>
</dbReference>
<dbReference type="GO" id="GO:0016627">
    <property type="term" value="F:oxidoreductase activity, acting on the CH-CH group of donors"/>
    <property type="evidence" value="ECO:0007669"/>
    <property type="project" value="TreeGrafter"/>
</dbReference>
<reference evidence="2" key="2">
    <citation type="submission" date="2020-09" db="EMBL/GenBank/DDBJ databases">
        <authorList>
            <person name="Sun Q."/>
            <person name="Ohkuma M."/>
        </authorList>
    </citation>
    <scope>NUCLEOTIDE SEQUENCE</scope>
    <source>
        <strain evidence="2">JCM 3313</strain>
    </source>
</reference>
<dbReference type="PANTHER" id="PTHR35176:SF11">
    <property type="entry name" value="PYRIDOXAMINE 5'-PHOSPHATE OXIDASE FAMILY PROTEIN"/>
    <property type="match status" value="1"/>
</dbReference>
<dbReference type="EMBL" id="BMRG01000003">
    <property type="protein sequence ID" value="GGP49271.1"/>
    <property type="molecule type" value="Genomic_DNA"/>
</dbReference>
<evidence type="ECO:0000313" key="3">
    <source>
        <dbReference type="Proteomes" id="UP000639606"/>
    </source>
</evidence>
<dbReference type="AlphaFoldDB" id="A0A918ECF5"/>
<dbReference type="InterPro" id="IPR012349">
    <property type="entry name" value="Split_barrel_FMN-bd"/>
</dbReference>
<evidence type="ECO:0000313" key="2">
    <source>
        <dbReference type="EMBL" id="GGP49271.1"/>
    </source>
</evidence>
<proteinExistence type="predicted"/>
<reference evidence="2" key="1">
    <citation type="journal article" date="2014" name="Int. J. Syst. Evol. Microbiol.">
        <title>Complete genome sequence of Corynebacterium casei LMG S-19264T (=DSM 44701T), isolated from a smear-ripened cheese.</title>
        <authorList>
            <consortium name="US DOE Joint Genome Institute (JGI-PGF)"/>
            <person name="Walter F."/>
            <person name="Albersmeier A."/>
            <person name="Kalinowski J."/>
            <person name="Ruckert C."/>
        </authorList>
    </citation>
    <scope>NUCLEOTIDE SEQUENCE</scope>
    <source>
        <strain evidence="2">JCM 3313</strain>
    </source>
</reference>
<dbReference type="RefSeq" id="WP_189223069.1">
    <property type="nucleotide sequence ID" value="NZ_BMRG01000003.1"/>
</dbReference>
<organism evidence="2 3">
    <name type="scientific">Saccharothrix coeruleofusca</name>
    <dbReference type="NCBI Taxonomy" id="33919"/>
    <lineage>
        <taxon>Bacteria</taxon>
        <taxon>Bacillati</taxon>
        <taxon>Actinomycetota</taxon>
        <taxon>Actinomycetes</taxon>
        <taxon>Pseudonocardiales</taxon>
        <taxon>Pseudonocardiaceae</taxon>
        <taxon>Saccharothrix</taxon>
    </lineage>
</organism>
<dbReference type="Gene3D" id="2.30.110.10">
    <property type="entry name" value="Electron Transport, Fmn-binding Protein, Chain A"/>
    <property type="match status" value="1"/>
</dbReference>
<dbReference type="PANTHER" id="PTHR35176">
    <property type="entry name" value="HEME OXYGENASE HI_0854-RELATED"/>
    <property type="match status" value="1"/>
</dbReference>
<gene>
    <name evidence="2" type="ORF">GCM10010185_21810</name>
</gene>
<sequence length="124" mass="13186">MSLGEGKYLLLTTFRKNGDAVPTPVWVVAEGGTLYAWSATGAGKVKRIRRSGEVLVGPCDLRGNPTGEQVPARARLLDEAGSDRVRGLIARKYGVVGRVTLLGSRLRRGRNGSIGIEIVPSTQG</sequence>
<name>A0A918ECF5_9PSEU</name>
<evidence type="ECO:0000256" key="1">
    <source>
        <dbReference type="ARBA" id="ARBA00023002"/>
    </source>
</evidence>
<keyword evidence="3" id="KW-1185">Reference proteome</keyword>
<dbReference type="NCBIfam" id="TIGR03666">
    <property type="entry name" value="Rv2061_F420"/>
    <property type="match status" value="1"/>
</dbReference>
<accession>A0A918ECF5</accession>
<dbReference type="Proteomes" id="UP000639606">
    <property type="component" value="Unassembled WGS sequence"/>
</dbReference>
<dbReference type="InterPro" id="IPR052019">
    <property type="entry name" value="F420H2_bilvrd_red/Heme_oxyg"/>
</dbReference>
<dbReference type="GO" id="GO:0005829">
    <property type="term" value="C:cytosol"/>
    <property type="evidence" value="ECO:0007669"/>
    <property type="project" value="TreeGrafter"/>
</dbReference>
<dbReference type="SUPFAM" id="SSF50475">
    <property type="entry name" value="FMN-binding split barrel"/>
    <property type="match status" value="1"/>
</dbReference>